<protein>
    <recommendedName>
        <fullName evidence="9">MFS transporter</fullName>
    </recommendedName>
</protein>
<dbReference type="RefSeq" id="WP_345048580.1">
    <property type="nucleotide sequence ID" value="NZ_BAABED010000001.1"/>
</dbReference>
<dbReference type="Proteomes" id="UP001589536">
    <property type="component" value="Unassembled WGS sequence"/>
</dbReference>
<organism evidence="7 8">
    <name type="scientific">Arthrobacter methylotrophus</name>
    <dbReference type="NCBI Taxonomy" id="121291"/>
    <lineage>
        <taxon>Bacteria</taxon>
        <taxon>Bacillati</taxon>
        <taxon>Actinomycetota</taxon>
        <taxon>Actinomycetes</taxon>
        <taxon>Micrococcales</taxon>
        <taxon>Micrococcaceae</taxon>
        <taxon>Arthrobacter</taxon>
    </lineage>
</organism>
<evidence type="ECO:0008006" key="9">
    <source>
        <dbReference type="Google" id="ProtNLM"/>
    </source>
</evidence>
<comment type="caution">
    <text evidence="7">The sequence shown here is derived from an EMBL/GenBank/DDBJ whole genome shotgun (WGS) entry which is preliminary data.</text>
</comment>
<name>A0ABV5UXS7_9MICC</name>
<proteinExistence type="predicted"/>
<feature type="transmembrane region" description="Helical" evidence="6">
    <location>
        <begin position="159"/>
        <end position="179"/>
    </location>
</feature>
<reference evidence="7 8" key="1">
    <citation type="submission" date="2024-09" db="EMBL/GenBank/DDBJ databases">
        <authorList>
            <person name="Sun Q."/>
            <person name="Mori K."/>
        </authorList>
    </citation>
    <scope>NUCLEOTIDE SEQUENCE [LARGE SCALE GENOMIC DNA]</scope>
    <source>
        <strain evidence="7 8">JCM 13519</strain>
    </source>
</reference>
<dbReference type="InterPro" id="IPR036259">
    <property type="entry name" value="MFS_trans_sf"/>
</dbReference>
<dbReference type="EMBL" id="JBHMBH010000071">
    <property type="protein sequence ID" value="MFB9716945.1"/>
    <property type="molecule type" value="Genomic_DNA"/>
</dbReference>
<dbReference type="PANTHER" id="PTHR43385">
    <property type="entry name" value="RIBOFLAVIN TRANSPORTER RIBJ"/>
    <property type="match status" value="1"/>
</dbReference>
<keyword evidence="2" id="KW-0813">Transport</keyword>
<dbReference type="InterPro" id="IPR052983">
    <property type="entry name" value="MFS_Riboflavin_Transporter"/>
</dbReference>
<keyword evidence="8" id="KW-1185">Reference proteome</keyword>
<feature type="transmembrane region" description="Helical" evidence="6">
    <location>
        <begin position="12"/>
        <end position="33"/>
    </location>
</feature>
<evidence type="ECO:0000256" key="3">
    <source>
        <dbReference type="ARBA" id="ARBA00022692"/>
    </source>
</evidence>
<dbReference type="PANTHER" id="PTHR43385:SF1">
    <property type="entry name" value="RIBOFLAVIN TRANSPORTER RIBJ"/>
    <property type="match status" value="1"/>
</dbReference>
<accession>A0ABV5UXS7</accession>
<evidence type="ECO:0000256" key="1">
    <source>
        <dbReference type="ARBA" id="ARBA00004141"/>
    </source>
</evidence>
<evidence type="ECO:0000256" key="2">
    <source>
        <dbReference type="ARBA" id="ARBA00022448"/>
    </source>
</evidence>
<evidence type="ECO:0000313" key="8">
    <source>
        <dbReference type="Proteomes" id="UP001589536"/>
    </source>
</evidence>
<keyword evidence="4 6" id="KW-1133">Transmembrane helix</keyword>
<comment type="subcellular location">
    <subcellularLocation>
        <location evidence="1">Membrane</location>
        <topology evidence="1">Multi-pass membrane protein</topology>
    </subcellularLocation>
</comment>
<feature type="transmembrane region" description="Helical" evidence="6">
    <location>
        <begin position="131"/>
        <end position="153"/>
    </location>
</feature>
<dbReference type="SUPFAM" id="SSF103473">
    <property type="entry name" value="MFS general substrate transporter"/>
    <property type="match status" value="1"/>
</dbReference>
<dbReference type="Gene3D" id="1.20.1250.20">
    <property type="entry name" value="MFS general substrate transporter like domains"/>
    <property type="match status" value="1"/>
</dbReference>
<feature type="transmembrane region" description="Helical" evidence="6">
    <location>
        <begin position="39"/>
        <end position="60"/>
    </location>
</feature>
<evidence type="ECO:0000256" key="6">
    <source>
        <dbReference type="SAM" id="Phobius"/>
    </source>
</evidence>
<feature type="transmembrane region" description="Helical" evidence="6">
    <location>
        <begin position="92"/>
        <end position="110"/>
    </location>
</feature>
<keyword evidence="3 6" id="KW-0812">Transmembrane</keyword>
<evidence type="ECO:0000256" key="5">
    <source>
        <dbReference type="ARBA" id="ARBA00023136"/>
    </source>
</evidence>
<sequence length="186" mass="18633">MRRSPEFLGLQPLMVLLCLGLYTVTLNIIPLLMEKGSDYTTAAVGLGLIGAGQVGGRLLFGGIPPGAQLPVVAGTAACAVLLLAALPGPVPLLISAGMLAGAVRGCQTLLQATIVGDRWGSQNLGTLQGIFVAPLTAITALAPAVGPVIAAWLGTYTAMTYAMAVATGTAAFIAVVARLSRGSHAG</sequence>
<gene>
    <name evidence="7" type="ORF">ACFFPI_22880</name>
</gene>
<evidence type="ECO:0000256" key="4">
    <source>
        <dbReference type="ARBA" id="ARBA00022989"/>
    </source>
</evidence>
<evidence type="ECO:0000313" key="7">
    <source>
        <dbReference type="EMBL" id="MFB9716945.1"/>
    </source>
</evidence>
<feature type="transmembrane region" description="Helical" evidence="6">
    <location>
        <begin position="67"/>
        <end position="86"/>
    </location>
</feature>
<keyword evidence="5 6" id="KW-0472">Membrane</keyword>